<dbReference type="InterPro" id="IPR001701">
    <property type="entry name" value="Glyco_hydro_9"/>
</dbReference>
<keyword evidence="4" id="KW-0378">Hydrolase</keyword>
<evidence type="ECO:0000256" key="1">
    <source>
        <dbReference type="ARBA" id="ARBA00023277"/>
    </source>
</evidence>
<dbReference type="InterPro" id="IPR008928">
    <property type="entry name" value="6-hairpin_glycosidase_sf"/>
</dbReference>
<gene>
    <name evidence="4" type="primary">celK</name>
    <name evidence="4" type="ORF">LAX5112_04695</name>
</gene>
<evidence type="ECO:0000259" key="3">
    <source>
        <dbReference type="Pfam" id="PF00759"/>
    </source>
</evidence>
<dbReference type="AlphaFoldDB" id="A0A0M7AT53"/>
<evidence type="ECO:0000313" key="5">
    <source>
        <dbReference type="Proteomes" id="UP000053235"/>
    </source>
</evidence>
<dbReference type="STRING" id="388408.LAX5112_04695"/>
<organism evidence="4 5">
    <name type="scientific">Roseibium alexandrii</name>
    <dbReference type="NCBI Taxonomy" id="388408"/>
    <lineage>
        <taxon>Bacteria</taxon>
        <taxon>Pseudomonadati</taxon>
        <taxon>Pseudomonadota</taxon>
        <taxon>Alphaproteobacteria</taxon>
        <taxon>Hyphomicrobiales</taxon>
        <taxon>Stappiaceae</taxon>
        <taxon>Roseibium</taxon>
    </lineage>
</organism>
<name>A0A0M7AT53_9HYPH</name>
<dbReference type="Gene3D" id="1.50.10.10">
    <property type="match status" value="1"/>
</dbReference>
<dbReference type="SUPFAM" id="SSF48208">
    <property type="entry name" value="Six-hairpin glycosidases"/>
    <property type="match status" value="1"/>
</dbReference>
<evidence type="ECO:0000313" key="4">
    <source>
        <dbReference type="EMBL" id="CTQ76744.1"/>
    </source>
</evidence>
<keyword evidence="4" id="KW-0326">Glycosidase</keyword>
<keyword evidence="2" id="KW-0624">Polysaccharide degradation</keyword>
<dbReference type="GO" id="GO:0000272">
    <property type="term" value="P:polysaccharide catabolic process"/>
    <property type="evidence" value="ECO:0007669"/>
    <property type="project" value="UniProtKB-KW"/>
</dbReference>
<feature type="domain" description="Glycoside hydrolase family 9" evidence="3">
    <location>
        <begin position="467"/>
        <end position="823"/>
    </location>
</feature>
<dbReference type="EC" id="3.2.1.91" evidence="4"/>
<dbReference type="InterPro" id="IPR013783">
    <property type="entry name" value="Ig-like_fold"/>
</dbReference>
<dbReference type="OrthoDB" id="9808897at2"/>
<dbReference type="RefSeq" id="WP_055673876.1">
    <property type="nucleotide sequence ID" value="NZ_CXWD01000028.1"/>
</dbReference>
<keyword evidence="5" id="KW-1185">Reference proteome</keyword>
<sequence>MDDVLPVFRLRLWLGIVWLLLAVESTSAKDLRIAEVTIATPDMISVEIKDPNFRRGEIIELDGSLPQSVGTWIAHGDTWGMVIGPERRHLRLADAPPAELLDREVVDRADEYLLNGRQAIRSVYRKSFPYDSGFYRSSSGRSQTAAAMKHQVFLKLNRSLEPGLHSLSWPGDLFPETTFTYDPSKTRALGIRSTQAGHAPEDHSKKAYLALWGPGGPNGGAIDFRSYGLDRFSILDDAGSVVYSAETTLKSLPDAKEPWNGLGSSLIDYAALGEAPVPVTGIETSGAASITVPGHQFQTGERIVLQRLSGAEDAAAVFATVGAVSLETIEILDSQSALPATVAPGATARRAFSANRAGTYVFEMDYSDWVPKRDGSYRIRVDGLGVSDVFQVSSDHWKDIGRSALGGLYNHRSGIALDGRFGFERPAAFVPGLNVEIAESTLPLSFSSHGQLGLVPFEHAVTSTWHNGKSAGADYWGGYMDAGDWDRHIAHLRVSRLFLDLLDYLPADRLRTSYGIPKSSEFLDPELYAGTDDLPDLLHEAIWTIDFFRRLQGPDGTVRGGIESAGHPILGTASFLETLPVFTYAPDISSTYTYAAIAGSLARHLETYGKPDLAAVYLGSAFRAWDAAEAGLSDIDAFYTDAVAGLVAGGFSNSEGWPEIRLKLKEEAETLRVVAASSLYRTTAELRFRTAAEERLRENWDLYLEKSDAAWDYITSSKTDSGIRKALENLFKSETARLLEAQKTNTYPSMKHPYAPAGWGQGGPPDSGMAQLAMRTHMLTGDNAIIGLVLDTLNGLLGANQTGMSLMTGVGARQILHPLHEDHRAMGVQAPPGIIIYGWAPANAFAYGWIFGPSWSPLAEVGLTSQSQNTKVEPSRFAIPYFENLIEFPDVIIQQEYTVHQTIGPVAALAIYLDGQVDAD</sequence>
<dbReference type="InterPro" id="IPR012341">
    <property type="entry name" value="6hp_glycosidase-like_sf"/>
</dbReference>
<dbReference type="EMBL" id="CXWD01000028">
    <property type="protein sequence ID" value="CTQ76744.1"/>
    <property type="molecule type" value="Genomic_DNA"/>
</dbReference>
<dbReference type="Proteomes" id="UP000053235">
    <property type="component" value="Unassembled WGS sequence"/>
</dbReference>
<dbReference type="Pfam" id="PF00759">
    <property type="entry name" value="Glyco_hydro_9"/>
    <property type="match status" value="1"/>
</dbReference>
<proteinExistence type="predicted"/>
<dbReference type="Gene3D" id="2.60.40.10">
    <property type="entry name" value="Immunoglobulins"/>
    <property type="match status" value="1"/>
</dbReference>
<keyword evidence="1" id="KW-0119">Carbohydrate metabolism</keyword>
<dbReference type="GO" id="GO:0016162">
    <property type="term" value="F:cellulose 1,4-beta-cellobiosidase activity"/>
    <property type="evidence" value="ECO:0007669"/>
    <property type="project" value="UniProtKB-EC"/>
</dbReference>
<evidence type="ECO:0000256" key="2">
    <source>
        <dbReference type="ARBA" id="ARBA00023326"/>
    </source>
</evidence>
<protein>
    <submittedName>
        <fullName evidence="4">Cellulose 1,4-beta-cellobiosidase</fullName>
        <ecNumber evidence="4">3.2.1.91</ecNumber>
    </submittedName>
</protein>
<accession>A0A0M7AT53</accession>
<reference evidence="5" key="1">
    <citation type="submission" date="2015-07" db="EMBL/GenBank/DDBJ databases">
        <authorList>
            <person name="Rodrigo-Torres Lidia"/>
            <person name="Arahal R.David."/>
        </authorList>
    </citation>
    <scope>NUCLEOTIDE SEQUENCE [LARGE SCALE GENOMIC DNA]</scope>
    <source>
        <strain evidence="5">CECT 5112</strain>
    </source>
</reference>